<keyword evidence="3" id="KW-1185">Reference proteome</keyword>
<dbReference type="Proteomes" id="UP001604336">
    <property type="component" value="Unassembled WGS sequence"/>
</dbReference>
<dbReference type="InterPro" id="IPR019308">
    <property type="entry name" value="TMEM214"/>
</dbReference>
<name>A0ABD1RB14_9LAMI</name>
<reference evidence="3" key="1">
    <citation type="submission" date="2024-07" db="EMBL/GenBank/DDBJ databases">
        <title>Two chromosome-level genome assemblies of Korean endemic species Abeliophyllum distichum and Forsythia ovata (Oleaceae).</title>
        <authorList>
            <person name="Jang H."/>
        </authorList>
    </citation>
    <scope>NUCLEOTIDE SEQUENCE [LARGE SCALE GENOMIC DNA]</scope>
</reference>
<feature type="compositionally biased region" description="Acidic residues" evidence="1">
    <location>
        <begin position="93"/>
        <end position="102"/>
    </location>
</feature>
<protein>
    <recommendedName>
        <fullName evidence="4">Transmembrane protein 214-A</fullName>
    </recommendedName>
</protein>
<comment type="caution">
    <text evidence="2">The sequence shown here is derived from an EMBL/GenBank/DDBJ whole genome shotgun (WGS) entry which is preliminary data.</text>
</comment>
<evidence type="ECO:0000313" key="2">
    <source>
        <dbReference type="EMBL" id="KAL2485033.1"/>
    </source>
</evidence>
<proteinExistence type="predicted"/>
<dbReference type="PANTHER" id="PTHR13448">
    <property type="entry name" value="TRANSMEMBRANE PROTEIN 214"/>
    <property type="match status" value="1"/>
</dbReference>
<evidence type="ECO:0000313" key="3">
    <source>
        <dbReference type="Proteomes" id="UP001604336"/>
    </source>
</evidence>
<feature type="region of interest" description="Disordered" evidence="1">
    <location>
        <begin position="1"/>
        <end position="126"/>
    </location>
</feature>
<dbReference type="AlphaFoldDB" id="A0ABD1RB14"/>
<feature type="compositionally biased region" description="Low complexity" evidence="1">
    <location>
        <begin position="103"/>
        <end position="114"/>
    </location>
</feature>
<dbReference type="PANTHER" id="PTHR13448:SF14">
    <property type="entry name" value="F26K24.17 PROTEIN"/>
    <property type="match status" value="1"/>
</dbReference>
<evidence type="ECO:0008006" key="4">
    <source>
        <dbReference type="Google" id="ProtNLM"/>
    </source>
</evidence>
<organism evidence="2 3">
    <name type="scientific">Abeliophyllum distichum</name>
    <dbReference type="NCBI Taxonomy" id="126358"/>
    <lineage>
        <taxon>Eukaryota</taxon>
        <taxon>Viridiplantae</taxon>
        <taxon>Streptophyta</taxon>
        <taxon>Embryophyta</taxon>
        <taxon>Tracheophyta</taxon>
        <taxon>Spermatophyta</taxon>
        <taxon>Magnoliopsida</taxon>
        <taxon>eudicotyledons</taxon>
        <taxon>Gunneridae</taxon>
        <taxon>Pentapetalae</taxon>
        <taxon>asterids</taxon>
        <taxon>lamiids</taxon>
        <taxon>Lamiales</taxon>
        <taxon>Oleaceae</taxon>
        <taxon>Forsythieae</taxon>
        <taxon>Abeliophyllum</taxon>
    </lineage>
</organism>
<gene>
    <name evidence="2" type="ORF">Adt_29789</name>
</gene>
<dbReference type="EMBL" id="JBFOLK010000009">
    <property type="protein sequence ID" value="KAL2485033.1"/>
    <property type="molecule type" value="Genomic_DNA"/>
</dbReference>
<sequence>MEEEKSVQLSSEENGHGWQKVTYAKKQRKNKTTSDSSRVASNGSSAVPEKNNVFKNLEKNAEARRQTLEAQRAAAAIYDEDDAPMRSKKRWGDEDEDDDDNDANGNLNGNVSVEANKKEKPKKVKKPKVTVAEAAAKIDAADLASFLSNVLVSYEGQQDIQLMRFADYFGRAFSAVSASQFPWLKLFRESTVEKIADVPVSYISEAVYKTSVDWINHCSYVALDSFVLWSLDSILADLTTQQLGSKVSKKGVQPTSSKSQVAIFLVLSMVLRRKPDVLINLLPNLRENSKYQGQDKLPVLVWMVVQASRGDLAVGLYLWAHHILPMLRGKLGFNPHSRDLVLQLVERILSAPKARGILVNSAVRKGERLIPPASLDLLLHVTFPASSARVKATERFELIYLTLKDVALAGAPGSKAMKQVSQQIQAVAVKSAGEGIPELTEEAISIFVWCLTQNTDCFKQWDKIYMDNIEVSVAALRKLAKECKEIPLEQSSLEALRQTLKIFRQKNEKALAGEVDVASQASFKDADKYCKVILNKISRGHTFVKTVAFVIVVLAVGAAIISPSLDEWDWDKFSGFVQCSIILLKENLQPNPRGKTLGFLSFNVGKTNHICGNKVTEELGLCVIASTDSVI</sequence>
<feature type="compositionally biased region" description="Polar residues" evidence="1">
    <location>
        <begin position="33"/>
        <end position="45"/>
    </location>
</feature>
<evidence type="ECO:0000256" key="1">
    <source>
        <dbReference type="SAM" id="MobiDB-lite"/>
    </source>
</evidence>
<feature type="compositionally biased region" description="Basic and acidic residues" evidence="1">
    <location>
        <begin position="56"/>
        <end position="67"/>
    </location>
</feature>
<dbReference type="Pfam" id="PF10151">
    <property type="entry name" value="TMEM214"/>
    <property type="match status" value="1"/>
</dbReference>
<accession>A0ABD1RB14</accession>